<dbReference type="SMART" id="SM00342">
    <property type="entry name" value="HTH_ARAC"/>
    <property type="match status" value="1"/>
</dbReference>
<dbReference type="InterPro" id="IPR014710">
    <property type="entry name" value="RmlC-like_jellyroll"/>
</dbReference>
<dbReference type="InterPro" id="IPR020449">
    <property type="entry name" value="Tscrpt_reg_AraC-type_HTH"/>
</dbReference>
<dbReference type="InterPro" id="IPR018060">
    <property type="entry name" value="HTH_AraC"/>
</dbReference>
<keyword evidence="3" id="KW-0804">Transcription</keyword>
<sequence length="305" mass="34493">MGLQKCILNLNRANRELQPHGTPEFPIAGYAADYTHKEEDVIPWHWHAEMEILYVGSGGLKLQIPGKTFHLKQGEGFVINSNILHFAAAEPACSLHSLVFHPLLVAGSEDSVFGTRYIAPLIQCCSFDGCPFDRIPGNEISPKEEFIAAFQALSAETPGYEFVVREKLSHLIFHLYRAYEKEIDSGDSELDSDSLRMQKMLDYIENHFHENLDLSQIARAADIGERECLRCFKRVIQNSPMQYLLKYRVTQGAAMLLRSPASSVSEIAGQCGFNSSSNFSQMFGRFFQCTPREYRKRNKKAEDDG</sequence>
<keyword evidence="2" id="KW-0238">DNA-binding</keyword>
<dbReference type="CDD" id="cd02208">
    <property type="entry name" value="cupin_RmlC-like"/>
    <property type="match status" value="1"/>
</dbReference>
<dbReference type="SUPFAM" id="SSF46689">
    <property type="entry name" value="Homeodomain-like"/>
    <property type="match status" value="2"/>
</dbReference>
<reference evidence="5 6" key="1">
    <citation type="submission" date="2011-04" db="EMBL/GenBank/DDBJ databases">
        <title>The Genome Sequence of Clostridium citroniae WAL-19142.</title>
        <authorList>
            <consortium name="The Broad Institute Genome Sequencing Platform"/>
            <person name="Earl A."/>
            <person name="Ward D."/>
            <person name="Feldgarden M."/>
            <person name="Gevers D."/>
            <person name="Warren Y.A."/>
            <person name="Tyrrell K.L."/>
            <person name="Citron D.M."/>
            <person name="Goldstein E.J."/>
            <person name="Daigneault M."/>
            <person name="Allen-Vercoe E."/>
            <person name="Young S.K."/>
            <person name="Zeng Q."/>
            <person name="Gargeya S."/>
            <person name="Fitzgerald M."/>
            <person name="Haas B."/>
            <person name="Abouelleil A."/>
            <person name="Alvarado L."/>
            <person name="Arachchi H.M."/>
            <person name="Berlin A."/>
            <person name="Brown A."/>
            <person name="Chapman S.B."/>
            <person name="Chen Z."/>
            <person name="Dunbar C."/>
            <person name="Freedman E."/>
            <person name="Gearin G."/>
            <person name="Gellesch M."/>
            <person name="Goldberg J."/>
            <person name="Griggs A."/>
            <person name="Gujja S."/>
            <person name="Heilman E.R."/>
            <person name="Heiman D."/>
            <person name="Howarth C."/>
            <person name="Larson L."/>
            <person name="Lui A."/>
            <person name="MacDonald P.J."/>
            <person name="Mehta T."/>
            <person name="Montmayeur A."/>
            <person name="Murphy C."/>
            <person name="Neiman D."/>
            <person name="Pearson M."/>
            <person name="Priest M."/>
            <person name="Roberts A."/>
            <person name="Saif S."/>
            <person name="Shea T."/>
            <person name="Shenoy N."/>
            <person name="Sisk P."/>
            <person name="Stolte C."/>
            <person name="Sykes S."/>
            <person name="White J."/>
            <person name="Yandava C."/>
            <person name="Wortman J."/>
            <person name="Nusbaum C."/>
            <person name="Birren B."/>
        </authorList>
    </citation>
    <scope>NUCLEOTIDE SEQUENCE [LARGE SCALE GENOMIC DNA]</scope>
    <source>
        <strain evidence="5 6">WAL-19142</strain>
    </source>
</reference>
<dbReference type="GeneID" id="93165056"/>
<accession>A0A0J9CD60</accession>
<comment type="caution">
    <text evidence="5">The sequence shown here is derived from an EMBL/GenBank/DDBJ whole genome shotgun (WGS) entry which is preliminary data.</text>
</comment>
<dbReference type="PRINTS" id="PR00032">
    <property type="entry name" value="HTHARAC"/>
</dbReference>
<dbReference type="Pfam" id="PF12833">
    <property type="entry name" value="HTH_18"/>
    <property type="match status" value="1"/>
</dbReference>
<dbReference type="EMBL" id="ADLK01000007">
    <property type="protein sequence ID" value="KMW23037.1"/>
    <property type="molecule type" value="Genomic_DNA"/>
</dbReference>
<dbReference type="PROSITE" id="PS01124">
    <property type="entry name" value="HTH_ARAC_FAMILY_2"/>
    <property type="match status" value="1"/>
</dbReference>
<dbReference type="InterPro" id="IPR003313">
    <property type="entry name" value="AraC-bd"/>
</dbReference>
<keyword evidence="1" id="KW-0805">Transcription regulation</keyword>
<protein>
    <recommendedName>
        <fullName evidence="4">HTH araC/xylS-type domain-containing protein</fullName>
    </recommendedName>
</protein>
<dbReference type="RefSeq" id="WP_007867515.1">
    <property type="nucleotide sequence ID" value="NZ_KQ235876.1"/>
</dbReference>
<evidence type="ECO:0000259" key="4">
    <source>
        <dbReference type="PROSITE" id="PS01124"/>
    </source>
</evidence>
<evidence type="ECO:0000256" key="2">
    <source>
        <dbReference type="ARBA" id="ARBA00023125"/>
    </source>
</evidence>
<proteinExistence type="predicted"/>
<dbReference type="PANTHER" id="PTHR43280:SF2">
    <property type="entry name" value="HTH-TYPE TRANSCRIPTIONAL REGULATOR EXSA"/>
    <property type="match status" value="1"/>
</dbReference>
<dbReference type="SUPFAM" id="SSF51182">
    <property type="entry name" value="RmlC-like cupins"/>
    <property type="match status" value="1"/>
</dbReference>
<dbReference type="PANTHER" id="PTHR43280">
    <property type="entry name" value="ARAC-FAMILY TRANSCRIPTIONAL REGULATOR"/>
    <property type="match status" value="1"/>
</dbReference>
<dbReference type="OrthoDB" id="9778008at2"/>
<evidence type="ECO:0000313" key="5">
    <source>
        <dbReference type="EMBL" id="KMW23037.1"/>
    </source>
</evidence>
<feature type="domain" description="HTH araC/xylS-type" evidence="4">
    <location>
        <begin position="198"/>
        <end position="297"/>
    </location>
</feature>
<dbReference type="GO" id="GO:0003700">
    <property type="term" value="F:DNA-binding transcription factor activity"/>
    <property type="evidence" value="ECO:0007669"/>
    <property type="project" value="InterPro"/>
</dbReference>
<dbReference type="GO" id="GO:0043565">
    <property type="term" value="F:sequence-specific DNA binding"/>
    <property type="evidence" value="ECO:0007669"/>
    <property type="project" value="InterPro"/>
</dbReference>
<dbReference type="Gene3D" id="1.10.10.60">
    <property type="entry name" value="Homeodomain-like"/>
    <property type="match status" value="2"/>
</dbReference>
<evidence type="ECO:0000256" key="3">
    <source>
        <dbReference type="ARBA" id="ARBA00023163"/>
    </source>
</evidence>
<organism evidence="5 6">
    <name type="scientific">[Clostridium] citroniae WAL-19142</name>
    <dbReference type="NCBI Taxonomy" id="742734"/>
    <lineage>
        <taxon>Bacteria</taxon>
        <taxon>Bacillati</taxon>
        <taxon>Bacillota</taxon>
        <taxon>Clostridia</taxon>
        <taxon>Lachnospirales</taxon>
        <taxon>Lachnospiraceae</taxon>
        <taxon>Enterocloster</taxon>
    </lineage>
</organism>
<dbReference type="AlphaFoldDB" id="A0A0J9CD60"/>
<evidence type="ECO:0000313" key="6">
    <source>
        <dbReference type="Proteomes" id="UP000037392"/>
    </source>
</evidence>
<dbReference type="Pfam" id="PF02311">
    <property type="entry name" value="AraC_binding"/>
    <property type="match status" value="1"/>
</dbReference>
<evidence type="ECO:0000256" key="1">
    <source>
        <dbReference type="ARBA" id="ARBA00023015"/>
    </source>
</evidence>
<name>A0A0J9CD60_9FIRM</name>
<gene>
    <name evidence="5" type="ORF">HMPREF9470_01124</name>
</gene>
<dbReference type="InterPro" id="IPR011051">
    <property type="entry name" value="RmlC_Cupin_sf"/>
</dbReference>
<dbReference type="Proteomes" id="UP000037392">
    <property type="component" value="Unassembled WGS sequence"/>
</dbReference>
<dbReference type="PATRIC" id="fig|742734.4.peg.1199"/>
<dbReference type="Gene3D" id="2.60.120.10">
    <property type="entry name" value="Jelly Rolls"/>
    <property type="match status" value="1"/>
</dbReference>
<dbReference type="InterPro" id="IPR009057">
    <property type="entry name" value="Homeodomain-like_sf"/>
</dbReference>